<dbReference type="Proteomes" id="UP000004521">
    <property type="component" value="Chromosome II"/>
</dbReference>
<name>A0AAV3ENC9_ALIFS</name>
<dbReference type="AlphaFoldDB" id="A0AAV3ENC9"/>
<protein>
    <submittedName>
        <fullName evidence="2">HvnC</fullName>
    </submittedName>
</protein>
<evidence type="ECO:0000256" key="1">
    <source>
        <dbReference type="SAM" id="SignalP"/>
    </source>
</evidence>
<feature type="signal peptide" evidence="1">
    <location>
        <begin position="1"/>
        <end position="21"/>
    </location>
</feature>
<gene>
    <name evidence="2" type="ORF">VFSR5_A1045</name>
</gene>
<evidence type="ECO:0000313" key="2">
    <source>
        <dbReference type="EMBL" id="EHN68460.1"/>
    </source>
</evidence>
<organism evidence="2 3">
    <name type="scientific">Aliivibrio fischeri SR5</name>
    <dbReference type="NCBI Taxonomy" id="1088719"/>
    <lineage>
        <taxon>Bacteria</taxon>
        <taxon>Pseudomonadati</taxon>
        <taxon>Pseudomonadota</taxon>
        <taxon>Gammaproteobacteria</taxon>
        <taxon>Vibrionales</taxon>
        <taxon>Vibrionaceae</taxon>
        <taxon>Aliivibrio</taxon>
    </lineage>
</organism>
<accession>A0AAV3ENC9</accession>
<keyword evidence="1" id="KW-0732">Signal</keyword>
<proteinExistence type="predicted"/>
<sequence>MKHTKKLLFVTTLLASNIAFAGSIISQEQGDGLVQALTKDYNQSDSSCGGDGSPSFLCTGVMLHGSQPTKDHVWDPTKAEKKSDGVSFSYLRHDSKYSELAYRFDSGYIVYQIFGSPSDKIDLEYNCFFPVDGSTDGREFAGCGAHENYPSESGSCESQGIHTANEWKKHYQSTSGSKSEHQCSFDVRDGSSSTSYNFAQGLAAMKLISDESMHIQNEVRASLWQDDIAADKLPIQAFFYLEGSKSVGLKEAKSYQEDYYNTTGIAIPVIKLTLPNKPSEDAKFKFSRKEQAI</sequence>
<feature type="chain" id="PRO_5043618275" evidence="1">
    <location>
        <begin position="22"/>
        <end position="293"/>
    </location>
</feature>
<evidence type="ECO:0000313" key="3">
    <source>
        <dbReference type="Proteomes" id="UP000004521"/>
    </source>
</evidence>
<reference evidence="2 3" key="1">
    <citation type="journal article" date="2012" name="J. Bacteriol.">
        <title>Draft Genome Sequence of Vibrio fischeri SR5, a Strain Isolated from the Light Organ of the Mediterranean Squid Sepiola robusta.</title>
        <authorList>
            <person name="Gyllborg M.C."/>
            <person name="Sahl J.W."/>
            <person name="Cronin D.C.III."/>
            <person name="Rasko D.A."/>
            <person name="Mandel M.J."/>
        </authorList>
    </citation>
    <scope>NUCLEOTIDE SEQUENCE [LARGE SCALE GENOMIC DNA]</scope>
    <source>
        <strain evidence="2 3">SR5</strain>
    </source>
</reference>
<dbReference type="RefSeq" id="WP_005423786.1">
    <property type="nucleotide sequence ID" value="NZ_CM001401.1"/>
</dbReference>
<comment type="caution">
    <text evidence="2">The sequence shown here is derived from an EMBL/GenBank/DDBJ whole genome shotgun (WGS) entry which is preliminary data.</text>
</comment>
<dbReference type="EMBL" id="AHIH01000013">
    <property type="protein sequence ID" value="EHN68460.1"/>
    <property type="molecule type" value="Genomic_DNA"/>
</dbReference>